<reference evidence="8" key="1">
    <citation type="submission" date="2022-10" db="EMBL/GenBank/DDBJ databases">
        <title>Determination and structural analysis of whole genome sequence of Sarocladium strictum F4-1.</title>
        <authorList>
            <person name="Hu L."/>
            <person name="Jiang Y."/>
        </authorList>
    </citation>
    <scope>NUCLEOTIDE SEQUENCE</scope>
    <source>
        <strain evidence="8">F4-1</strain>
    </source>
</reference>
<evidence type="ECO:0000256" key="3">
    <source>
        <dbReference type="ARBA" id="ARBA00022630"/>
    </source>
</evidence>
<dbReference type="Gene3D" id="3.50.50.60">
    <property type="entry name" value="FAD/NAD(P)-binding domain"/>
    <property type="match status" value="1"/>
</dbReference>
<comment type="caution">
    <text evidence="8">The sequence shown here is derived from an EMBL/GenBank/DDBJ whole genome shotgun (WGS) entry which is preliminary data.</text>
</comment>
<feature type="region of interest" description="Disordered" evidence="6">
    <location>
        <begin position="412"/>
        <end position="435"/>
    </location>
</feature>
<protein>
    <recommendedName>
        <fullName evidence="7">FAD dependent oxidoreductase domain-containing protein</fullName>
    </recommendedName>
</protein>
<evidence type="ECO:0000313" key="9">
    <source>
        <dbReference type="Proteomes" id="UP001175261"/>
    </source>
</evidence>
<keyword evidence="5" id="KW-0560">Oxidoreductase</keyword>
<dbReference type="Proteomes" id="UP001175261">
    <property type="component" value="Unassembled WGS sequence"/>
</dbReference>
<organism evidence="8 9">
    <name type="scientific">Sarocladium strictum</name>
    <name type="common">Black bundle disease fungus</name>
    <name type="synonym">Acremonium strictum</name>
    <dbReference type="NCBI Taxonomy" id="5046"/>
    <lineage>
        <taxon>Eukaryota</taxon>
        <taxon>Fungi</taxon>
        <taxon>Dikarya</taxon>
        <taxon>Ascomycota</taxon>
        <taxon>Pezizomycotina</taxon>
        <taxon>Sordariomycetes</taxon>
        <taxon>Hypocreomycetidae</taxon>
        <taxon>Hypocreales</taxon>
        <taxon>Sarocladiaceae</taxon>
        <taxon>Sarocladium</taxon>
    </lineage>
</organism>
<dbReference type="PANTHER" id="PTHR10961">
    <property type="entry name" value="PEROXISOMAL SARCOSINE OXIDASE"/>
    <property type="match status" value="1"/>
</dbReference>
<gene>
    <name evidence="8" type="ORF">NLU13_6233</name>
</gene>
<dbReference type="Pfam" id="PF01266">
    <property type="entry name" value="DAO"/>
    <property type="match status" value="1"/>
</dbReference>
<name>A0AA39GG41_SARSR</name>
<comment type="cofactor">
    <cofactor evidence="1">
        <name>FAD</name>
        <dbReference type="ChEBI" id="CHEBI:57692"/>
    </cofactor>
</comment>
<evidence type="ECO:0000256" key="6">
    <source>
        <dbReference type="SAM" id="MobiDB-lite"/>
    </source>
</evidence>
<dbReference type="InterPro" id="IPR036188">
    <property type="entry name" value="FAD/NAD-bd_sf"/>
</dbReference>
<dbReference type="EMBL" id="JAPDFR010000005">
    <property type="protein sequence ID" value="KAK0386396.1"/>
    <property type="molecule type" value="Genomic_DNA"/>
</dbReference>
<keyword evidence="4" id="KW-0274">FAD</keyword>
<dbReference type="GO" id="GO:0004657">
    <property type="term" value="F:proline dehydrogenase activity"/>
    <property type="evidence" value="ECO:0007669"/>
    <property type="project" value="TreeGrafter"/>
</dbReference>
<dbReference type="PANTHER" id="PTHR10961:SF45">
    <property type="entry name" value="FAD DEPENDENT OXIDOREDUCTASE DOMAIN-CONTAINING PROTEIN-RELATED"/>
    <property type="match status" value="1"/>
</dbReference>
<feature type="domain" description="FAD dependent oxidoreductase" evidence="7">
    <location>
        <begin position="6"/>
        <end position="384"/>
    </location>
</feature>
<evidence type="ECO:0000256" key="5">
    <source>
        <dbReference type="ARBA" id="ARBA00023002"/>
    </source>
</evidence>
<dbReference type="SUPFAM" id="SSF51905">
    <property type="entry name" value="FAD/NAD(P)-binding domain"/>
    <property type="match status" value="1"/>
</dbReference>
<feature type="compositionally biased region" description="Basic and acidic residues" evidence="6">
    <location>
        <begin position="422"/>
        <end position="435"/>
    </location>
</feature>
<sequence>MEKTDRVIIVGAGVFGLSTAYQLAREGFTNITVLDRHVPPVPDGSSVDISRVIRFDYGDEVYLRIAYEAYRKWTGPKYQDIFFPSPFIVSSNSESALGRAYTESCTAALTKHGLPWTRLEDANSAKSMYPMLSGTLAQPGFSGYTNRQAGWADASKAIAQLRDDCLELGVSFVAGRAGTVTKFESDAAGKIRAVRTLQGTALQGDHFILSAGAWASSLVPFYNSTISTGQVLGYIQLTDDEMERLRQLPIYINFATGWFNFPPHPDTKMLKIAVHGWGYTRSPDDAEKATMPHHDVSSPPLAAARARRNFAPEDGVARLRAGLREILPELADRPFDRLALCWYTDTPTGDFIIDYHPDHENLFVAGGGSGHAFKFLPVLGHYVSKGLKRELPKDLAEKWRFRTEYQHDANVFKGDGSRGGPLRRELSPEETRAKL</sequence>
<dbReference type="Gene3D" id="3.30.9.10">
    <property type="entry name" value="D-Amino Acid Oxidase, subunit A, domain 2"/>
    <property type="match status" value="1"/>
</dbReference>
<evidence type="ECO:0000256" key="2">
    <source>
        <dbReference type="ARBA" id="ARBA00010989"/>
    </source>
</evidence>
<dbReference type="GO" id="GO:0050031">
    <property type="term" value="F:L-pipecolate oxidase activity"/>
    <property type="evidence" value="ECO:0007669"/>
    <property type="project" value="TreeGrafter"/>
</dbReference>
<proteinExistence type="inferred from homology"/>
<keyword evidence="3" id="KW-0285">Flavoprotein</keyword>
<dbReference type="GO" id="GO:0050660">
    <property type="term" value="F:flavin adenine dinucleotide binding"/>
    <property type="evidence" value="ECO:0007669"/>
    <property type="project" value="InterPro"/>
</dbReference>
<dbReference type="InterPro" id="IPR006076">
    <property type="entry name" value="FAD-dep_OxRdtase"/>
</dbReference>
<evidence type="ECO:0000313" key="8">
    <source>
        <dbReference type="EMBL" id="KAK0386396.1"/>
    </source>
</evidence>
<evidence type="ECO:0000256" key="4">
    <source>
        <dbReference type="ARBA" id="ARBA00022827"/>
    </source>
</evidence>
<keyword evidence="9" id="KW-1185">Reference proteome</keyword>
<comment type="similarity">
    <text evidence="2">Belongs to the MSOX/MTOX family.</text>
</comment>
<evidence type="ECO:0000256" key="1">
    <source>
        <dbReference type="ARBA" id="ARBA00001974"/>
    </source>
</evidence>
<dbReference type="GO" id="GO:0008115">
    <property type="term" value="F:sarcosine oxidase activity"/>
    <property type="evidence" value="ECO:0007669"/>
    <property type="project" value="TreeGrafter"/>
</dbReference>
<dbReference type="InterPro" id="IPR045170">
    <property type="entry name" value="MTOX"/>
</dbReference>
<dbReference type="SUPFAM" id="SSF54373">
    <property type="entry name" value="FAD-linked reductases, C-terminal domain"/>
    <property type="match status" value="1"/>
</dbReference>
<evidence type="ECO:0000259" key="7">
    <source>
        <dbReference type="Pfam" id="PF01266"/>
    </source>
</evidence>
<dbReference type="AlphaFoldDB" id="A0AA39GG41"/>
<accession>A0AA39GG41</accession>